<dbReference type="InterPro" id="IPR010730">
    <property type="entry name" value="HET"/>
</dbReference>
<accession>A0ABR2IUA4</accession>
<dbReference type="InterPro" id="IPR052895">
    <property type="entry name" value="HetReg/Transcr_Mod"/>
</dbReference>
<dbReference type="PANTHER" id="PTHR24148:SF64">
    <property type="entry name" value="HETEROKARYON INCOMPATIBILITY DOMAIN-CONTAINING PROTEIN"/>
    <property type="match status" value="1"/>
</dbReference>
<evidence type="ECO:0000313" key="3">
    <source>
        <dbReference type="Proteomes" id="UP001390339"/>
    </source>
</evidence>
<comment type="caution">
    <text evidence="2">The sequence shown here is derived from an EMBL/GenBank/DDBJ whole genome shotgun (WGS) entry which is preliminary data.</text>
</comment>
<reference evidence="2 3" key="1">
    <citation type="journal article" date="2024" name="IMA Fungus">
        <title>Apiospora arundinis, a panoply of carbohydrate-active enzymes and secondary metabolites.</title>
        <authorList>
            <person name="Sorensen T."/>
            <person name="Petersen C."/>
            <person name="Muurmann A.T."/>
            <person name="Christiansen J.V."/>
            <person name="Brundto M.L."/>
            <person name="Overgaard C.K."/>
            <person name="Boysen A.T."/>
            <person name="Wollenberg R.D."/>
            <person name="Larsen T.O."/>
            <person name="Sorensen J.L."/>
            <person name="Nielsen K.L."/>
            <person name="Sondergaard T.E."/>
        </authorList>
    </citation>
    <scope>NUCLEOTIDE SEQUENCE [LARGE SCALE GENOMIC DNA]</scope>
    <source>
        <strain evidence="2 3">AAU 773</strain>
    </source>
</reference>
<dbReference type="PANTHER" id="PTHR24148">
    <property type="entry name" value="ANKYRIN REPEAT DOMAIN-CONTAINING PROTEIN 39 HOMOLOG-RELATED"/>
    <property type="match status" value="1"/>
</dbReference>
<dbReference type="EMBL" id="JAPCWZ010000004">
    <property type="protein sequence ID" value="KAK8868412.1"/>
    <property type="molecule type" value="Genomic_DNA"/>
</dbReference>
<keyword evidence="3" id="KW-1185">Reference proteome</keyword>
<dbReference type="Proteomes" id="UP001390339">
    <property type="component" value="Unassembled WGS sequence"/>
</dbReference>
<name>A0ABR2IUA4_9PEZI</name>
<feature type="domain" description="Heterokaryon incompatibility" evidence="1">
    <location>
        <begin position="51"/>
        <end position="213"/>
    </location>
</feature>
<organism evidence="2 3">
    <name type="scientific">Apiospora arundinis</name>
    <dbReference type="NCBI Taxonomy" id="335852"/>
    <lineage>
        <taxon>Eukaryota</taxon>
        <taxon>Fungi</taxon>
        <taxon>Dikarya</taxon>
        <taxon>Ascomycota</taxon>
        <taxon>Pezizomycotina</taxon>
        <taxon>Sordariomycetes</taxon>
        <taxon>Xylariomycetidae</taxon>
        <taxon>Amphisphaeriales</taxon>
        <taxon>Apiosporaceae</taxon>
        <taxon>Apiospora</taxon>
    </lineage>
</organism>
<dbReference type="Pfam" id="PF06985">
    <property type="entry name" value="HET"/>
    <property type="match status" value="1"/>
</dbReference>
<protein>
    <submittedName>
        <fullName evidence="2">Heterokaryon incompatibility protein-domain-containing protein</fullName>
    </submittedName>
</protein>
<evidence type="ECO:0000313" key="2">
    <source>
        <dbReference type="EMBL" id="KAK8868412.1"/>
    </source>
</evidence>
<evidence type="ECO:0000259" key="1">
    <source>
        <dbReference type="Pfam" id="PF06985"/>
    </source>
</evidence>
<proteinExistence type="predicted"/>
<sequence length="680" mass="77480">MSVVGTYKHEPLGSRDAIRVFDLLPAISPRAPVEVRLREVSLTTSDVKVQYEALSYVWGDATQGKSILCAGKRLGVTDNCHDALVHLRRKMRSRTLWVDAICIDQVENETSTKERNLQVQKMGQIYHSALRVIIWLGPANKSMRLLFRAIKLWSISAKAEKFSARTTSTLVEMISGITTLLLFRIYPKRNRVQPGLSDLSRNPWFLRVWTVQETALARAATIMTSRLEMNWKTFMAVLHGIDLGYPQSTSRLFVDSVFLRFQAATVAESLDVSFPSNEDDEVAWRSMRRKRERYRTPNHELQRNLLRCLPYFQCMRGVDKVYGMYAIARNWGYNLSAPSYDRPVEEVFQEFVKAFIQIHGDLMPLTTTLPANTSTGLPSWLPDWLTVRPTVLDEDVDVSGVFTPLKAPDWCASAWSAADASWDLERRGLTLRGKHIGSVVSKICGSPKGQYDDPESGEFDDFVQACQQWIQTLDLSTLDRFVPSNPDLFDYQPSWSALEQHILLLPWGPARPQRIGEIFRSVLETSMFMPTRHGGFVDWVHMTLYPDPDRALAVLDKIPVGPANGKEGGNRKRRVPKYHQRVSRSPEDMQANFAKMQRHVNQFANYAFVTLDNGMWTRAHLSCQIGDEVWLLAGSDVPVMLRQQEGNNRFRIVAPAFVYGIMQGEMWPKDESTLKTITLV</sequence>
<gene>
    <name evidence="2" type="ORF">PGQ11_006990</name>
</gene>